<reference evidence="2 3" key="1">
    <citation type="submission" date="2021-02" db="EMBL/GenBank/DDBJ databases">
        <title>De Novo genome assembly of isolated myxobacteria.</title>
        <authorList>
            <person name="Stevens D.C."/>
        </authorList>
    </citation>
    <scope>NUCLEOTIDE SEQUENCE [LARGE SCALE GENOMIC DNA]</scope>
    <source>
        <strain evidence="2 3">SCHIC003</strain>
    </source>
</reference>
<feature type="chain" id="PRO_5046366082" description="Outer membrane protein beta-barrel domain-containing protein" evidence="1">
    <location>
        <begin position="22"/>
        <end position="306"/>
    </location>
</feature>
<protein>
    <recommendedName>
        <fullName evidence="4">Outer membrane protein beta-barrel domain-containing protein</fullName>
    </recommendedName>
</protein>
<keyword evidence="1" id="KW-0732">Signal</keyword>
<name>A0ABX7N765_9BACT</name>
<sequence>MRTFSRWFALAVSVSGATAYADDNDLRIADFGNPKASTTGGSTNFAANADFQAFARIMGAAITSANLMPPETTGHSAWAVNAELSVVNLPDSVRIPTENPEQPSTVLIPSVHVRKGLPFSLELGGRVGWVEKSSQVVATGEVKWAANEGFTWLPDVGVRGHVTKLFGARDLNLTVLGLDIGVGKQFPLGGMVTLTPYGGLDLGFVGATTNRLDFNPSRSYEDSTQDDSRAALEDTGSYKKVSFGDNMNQRLYGGVRFIGGVLQLGAELSLTRTGSVETPRADNANALEDRGLPAVFAVNTTLGLDF</sequence>
<evidence type="ECO:0000256" key="1">
    <source>
        <dbReference type="SAM" id="SignalP"/>
    </source>
</evidence>
<evidence type="ECO:0008006" key="4">
    <source>
        <dbReference type="Google" id="ProtNLM"/>
    </source>
</evidence>
<dbReference type="RefSeq" id="WP_206715263.1">
    <property type="nucleotide sequence ID" value="NZ_CP071091.1"/>
</dbReference>
<proteinExistence type="predicted"/>
<dbReference type="EMBL" id="CP071091">
    <property type="protein sequence ID" value="QSQ13495.1"/>
    <property type="molecule type" value="Genomic_DNA"/>
</dbReference>
<evidence type="ECO:0000313" key="3">
    <source>
        <dbReference type="Proteomes" id="UP000663090"/>
    </source>
</evidence>
<feature type="signal peptide" evidence="1">
    <location>
        <begin position="1"/>
        <end position="21"/>
    </location>
</feature>
<accession>A0ABX7N765</accession>
<evidence type="ECO:0000313" key="2">
    <source>
        <dbReference type="EMBL" id="QSQ13495.1"/>
    </source>
</evidence>
<dbReference type="Proteomes" id="UP000663090">
    <property type="component" value="Chromosome"/>
</dbReference>
<organism evidence="2 3">
    <name type="scientific">Myxococcus landrumensis</name>
    <dbReference type="NCBI Taxonomy" id="2813577"/>
    <lineage>
        <taxon>Bacteria</taxon>
        <taxon>Pseudomonadati</taxon>
        <taxon>Myxococcota</taxon>
        <taxon>Myxococcia</taxon>
        <taxon>Myxococcales</taxon>
        <taxon>Cystobacterineae</taxon>
        <taxon>Myxococcaceae</taxon>
        <taxon>Myxococcus</taxon>
    </lineage>
</organism>
<gene>
    <name evidence="2" type="ORF">JY572_34995</name>
</gene>
<keyword evidence="3" id="KW-1185">Reference proteome</keyword>